<proteinExistence type="inferred from homology"/>
<dbReference type="CDD" id="cd00614">
    <property type="entry name" value="CGS_like"/>
    <property type="match status" value="1"/>
</dbReference>
<comment type="subunit">
    <text evidence="3">Homotetramer.</text>
</comment>
<dbReference type="UniPathway" id="UPA00051">
    <property type="reaction ID" value="UER00449"/>
</dbReference>
<keyword evidence="3" id="KW-0028">Amino-acid biosynthesis</keyword>
<dbReference type="InterPro" id="IPR015421">
    <property type="entry name" value="PyrdxlP-dep_Trfase_major"/>
</dbReference>
<dbReference type="InterPro" id="IPR000277">
    <property type="entry name" value="Cys/Met-Metab_PyrdxlP-dep_enz"/>
</dbReference>
<dbReference type="InterPro" id="IPR015424">
    <property type="entry name" value="PyrdxlP-dep_Trfase"/>
</dbReference>
<name>A0A1M6U6R1_9GAMM</name>
<evidence type="ECO:0000313" key="6">
    <source>
        <dbReference type="EMBL" id="SHK64864.1"/>
    </source>
</evidence>
<evidence type="ECO:0000256" key="3">
    <source>
        <dbReference type="HAMAP-Rule" id="MF_02056"/>
    </source>
</evidence>
<reference evidence="7" key="1">
    <citation type="submission" date="2016-11" db="EMBL/GenBank/DDBJ databases">
        <authorList>
            <person name="Varghese N."/>
            <person name="Submissions S."/>
        </authorList>
    </citation>
    <scope>NUCLEOTIDE SEQUENCE [LARGE SCALE GENOMIC DNA]</scope>
    <source>
        <strain evidence="7">ALO Sharm</strain>
    </source>
</reference>
<sequence>MHDDDQVGEDWGLSTLAVRAGHRRTAEQEHSEPIFPTSSFVYGSAAEAARKFGGEEPGNIYSRFTNPTVHTFERRLAALEGGERCVATASGMSAILSTALALLSAGDEIVASRSLFGSTVSLFDKYLGKLGITTRYVELSNLEDWEAALTPATKLLFAETPSNPLSEVVDIGALAEIAHRHDAWLAIDNCFLTPALQRPLALGADLVIHSATKYLDGQGRAVGGAVVGPDKLLEEVFGVVRTCGPCLSPFNAWIFTKGLETLSLRMRAHCANAQALAEWLEAHPAVERVHYSGLTSHAQHELAARQQGAFGAVLGFEVRGGREGAWSVIDATRLLSITGNLGDAKSTITHPGTTTHGRLSEAQKASAGISEGLIRVAVGLEDLEDIRVDLARGLDALAGACTSNGFSE</sequence>
<dbReference type="NCBIfam" id="TIGR01325">
    <property type="entry name" value="O_suc_HS_sulf"/>
    <property type="match status" value="1"/>
</dbReference>
<dbReference type="PANTHER" id="PTHR11808:SF80">
    <property type="entry name" value="CYSTATHIONINE GAMMA-LYASE"/>
    <property type="match status" value="1"/>
</dbReference>
<dbReference type="PIRSF" id="PIRSF001434">
    <property type="entry name" value="CGS"/>
    <property type="match status" value="1"/>
</dbReference>
<dbReference type="InterPro" id="IPR015422">
    <property type="entry name" value="PyrdxlP-dep_Trfase_small"/>
</dbReference>
<dbReference type="AlphaFoldDB" id="A0A1M6U6R1"/>
<evidence type="ECO:0000256" key="1">
    <source>
        <dbReference type="ARBA" id="ARBA00001933"/>
    </source>
</evidence>
<dbReference type="InterPro" id="IPR054542">
    <property type="entry name" value="Cys_met_metab_PP"/>
</dbReference>
<dbReference type="PROSITE" id="PS00868">
    <property type="entry name" value="CYS_MET_METAB_PP"/>
    <property type="match status" value="1"/>
</dbReference>
<dbReference type="EMBL" id="FRAL01000004">
    <property type="protein sequence ID" value="SHK64864.1"/>
    <property type="molecule type" value="Genomic_DNA"/>
</dbReference>
<dbReference type="RefSeq" id="WP_064700389.1">
    <property type="nucleotide sequence ID" value="NZ_BDEO01000011.1"/>
</dbReference>
<comment type="catalytic activity">
    <reaction evidence="3">
        <text>O-succinyl-L-homoserine + hydrogen sulfide = L-homocysteine + succinate</text>
        <dbReference type="Rhea" id="RHEA:27826"/>
        <dbReference type="ChEBI" id="CHEBI:29919"/>
        <dbReference type="ChEBI" id="CHEBI:30031"/>
        <dbReference type="ChEBI" id="CHEBI:57661"/>
        <dbReference type="ChEBI" id="CHEBI:58199"/>
    </reaction>
</comment>
<dbReference type="HAMAP" id="MF_02056">
    <property type="entry name" value="MetZ"/>
    <property type="match status" value="1"/>
</dbReference>
<keyword evidence="2 3" id="KW-0663">Pyridoxal phosphate</keyword>
<dbReference type="PANTHER" id="PTHR11808">
    <property type="entry name" value="TRANS-SULFURATION ENZYME FAMILY MEMBER"/>
    <property type="match status" value="1"/>
</dbReference>
<dbReference type="OrthoDB" id="9805807at2"/>
<evidence type="ECO:0000256" key="5">
    <source>
        <dbReference type="RuleBase" id="RU362118"/>
    </source>
</evidence>
<keyword evidence="7" id="KW-1185">Reference proteome</keyword>
<feature type="modified residue" description="N6-(pyridoxal phosphate)lysine" evidence="3 4">
    <location>
        <position position="213"/>
    </location>
</feature>
<keyword evidence="3" id="KW-0808">Transferase</keyword>
<dbReference type="GO" id="GO:0016765">
    <property type="term" value="F:transferase activity, transferring alkyl or aryl (other than methyl) groups"/>
    <property type="evidence" value="ECO:0007669"/>
    <property type="project" value="UniProtKB-UniRule"/>
</dbReference>
<evidence type="ECO:0000313" key="7">
    <source>
        <dbReference type="Proteomes" id="UP000184248"/>
    </source>
</evidence>
<comment type="cofactor">
    <cofactor evidence="1 3 5">
        <name>pyridoxal 5'-phosphate</name>
        <dbReference type="ChEBI" id="CHEBI:597326"/>
    </cofactor>
</comment>
<comment type="function">
    <text evidence="3">Catalyzes the formation of L-homocysteine from O-succinyl-L-homoserine (OSHS) and hydrogen sulfide.</text>
</comment>
<dbReference type="GO" id="GO:0016846">
    <property type="term" value="F:carbon-sulfur lyase activity"/>
    <property type="evidence" value="ECO:0007669"/>
    <property type="project" value="TreeGrafter"/>
</dbReference>
<dbReference type="GO" id="GO:0071268">
    <property type="term" value="P:homocysteine biosynthetic process"/>
    <property type="evidence" value="ECO:0007669"/>
    <property type="project" value="InterPro"/>
</dbReference>
<evidence type="ECO:0000256" key="2">
    <source>
        <dbReference type="ARBA" id="ARBA00022898"/>
    </source>
</evidence>
<dbReference type="SUPFAM" id="SSF53383">
    <property type="entry name" value="PLP-dependent transferases"/>
    <property type="match status" value="1"/>
</dbReference>
<evidence type="ECO:0000256" key="4">
    <source>
        <dbReference type="PIRSR" id="PIRSR001434-2"/>
    </source>
</evidence>
<dbReference type="GO" id="GO:0071266">
    <property type="term" value="P:'de novo' L-methionine biosynthetic process"/>
    <property type="evidence" value="ECO:0007669"/>
    <property type="project" value="UniProtKB-UniRule"/>
</dbReference>
<dbReference type="GO" id="GO:0030170">
    <property type="term" value="F:pyridoxal phosphate binding"/>
    <property type="evidence" value="ECO:0007669"/>
    <property type="project" value="UniProtKB-UniRule"/>
</dbReference>
<gene>
    <name evidence="3" type="primary">metZ</name>
    <name evidence="6" type="ORF">SAMN05192556_104163</name>
</gene>
<comment type="pathway">
    <text evidence="3">Amino-acid biosynthesis; L-methionine biosynthesis via de novo pathway; L-homocysteine from O-succinyl-L-homoserine: step 1/1.</text>
</comment>
<keyword evidence="3" id="KW-0486">Methionine biosynthesis</keyword>
<dbReference type="GO" id="GO:0019346">
    <property type="term" value="P:transsulfuration"/>
    <property type="evidence" value="ECO:0007669"/>
    <property type="project" value="InterPro"/>
</dbReference>
<dbReference type="Pfam" id="PF01053">
    <property type="entry name" value="Cys_Met_Meta_PP"/>
    <property type="match status" value="1"/>
</dbReference>
<dbReference type="GO" id="GO:0005737">
    <property type="term" value="C:cytoplasm"/>
    <property type="evidence" value="ECO:0007669"/>
    <property type="project" value="TreeGrafter"/>
</dbReference>
<comment type="similarity">
    <text evidence="3">Belongs to the trans-sulfuration enzymes family. MetZ subfamily.</text>
</comment>
<dbReference type="Gene3D" id="3.40.640.10">
    <property type="entry name" value="Type I PLP-dependent aspartate aminotransferase-like (Major domain)"/>
    <property type="match status" value="1"/>
</dbReference>
<dbReference type="Proteomes" id="UP000184248">
    <property type="component" value="Unassembled WGS sequence"/>
</dbReference>
<protein>
    <recommendedName>
        <fullName evidence="3">O-succinylhomoserine sulfhydrylase</fullName>
        <shortName evidence="3">OSH sulfhydrylase</shortName>
        <shortName evidence="3">OSHS sulfhydrylase</shortName>
        <ecNumber evidence="3">2.5.1.-</ecNumber>
    </recommendedName>
</protein>
<dbReference type="InterPro" id="IPR006234">
    <property type="entry name" value="O-succ-hSer_sulfhydrylase"/>
</dbReference>
<dbReference type="FunFam" id="3.40.640.10:FF:000046">
    <property type="entry name" value="Cystathionine gamma-lyase"/>
    <property type="match status" value="1"/>
</dbReference>
<dbReference type="NCBIfam" id="NF006003">
    <property type="entry name" value="PRK08133.1"/>
    <property type="match status" value="1"/>
</dbReference>
<dbReference type="EC" id="2.5.1.-" evidence="3"/>
<accession>A0A1M6U6R1</accession>
<dbReference type="Gene3D" id="3.90.1150.10">
    <property type="entry name" value="Aspartate Aminotransferase, domain 1"/>
    <property type="match status" value="1"/>
</dbReference>
<organism evidence="6 7">
    <name type="scientific">Halomonas caseinilytica</name>
    <dbReference type="NCBI Taxonomy" id="438744"/>
    <lineage>
        <taxon>Bacteria</taxon>
        <taxon>Pseudomonadati</taxon>
        <taxon>Pseudomonadota</taxon>
        <taxon>Gammaproteobacteria</taxon>
        <taxon>Oceanospirillales</taxon>
        <taxon>Halomonadaceae</taxon>
        <taxon>Halomonas</taxon>
    </lineage>
</organism>